<dbReference type="Proteomes" id="UP000015101">
    <property type="component" value="Unassembled WGS sequence"/>
</dbReference>
<dbReference type="SUPFAM" id="SSF50729">
    <property type="entry name" value="PH domain-like"/>
    <property type="match status" value="1"/>
</dbReference>
<dbReference type="InParanoid" id="T1G1J3"/>
<gene>
    <name evidence="3" type="primary">20214941</name>
    <name evidence="2" type="ORF">HELRODRAFT_73847</name>
</gene>
<dbReference type="PANTHER" id="PTHR12156">
    <property type="entry name" value="PLECKSTRIN HOMOLOGY-LIKE DOMAIN, FAMILY B, MEMBER 3"/>
    <property type="match status" value="1"/>
</dbReference>
<dbReference type="CTD" id="20214941"/>
<dbReference type="AlphaFoldDB" id="T1G1J3"/>
<reference evidence="3" key="3">
    <citation type="submission" date="2015-06" db="UniProtKB">
        <authorList>
            <consortium name="EnsemblMetazoa"/>
        </authorList>
    </citation>
    <scope>IDENTIFICATION</scope>
</reference>
<name>T1G1J3_HELRO</name>
<protein>
    <recommendedName>
        <fullName evidence="1">PH domain-containing protein</fullName>
    </recommendedName>
</protein>
<dbReference type="OrthoDB" id="6020705at2759"/>
<reference evidence="2 4" key="2">
    <citation type="journal article" date="2013" name="Nature">
        <title>Insights into bilaterian evolution from three spiralian genomes.</title>
        <authorList>
            <person name="Simakov O."/>
            <person name="Marletaz F."/>
            <person name="Cho S.J."/>
            <person name="Edsinger-Gonzales E."/>
            <person name="Havlak P."/>
            <person name="Hellsten U."/>
            <person name="Kuo D.H."/>
            <person name="Larsson T."/>
            <person name="Lv J."/>
            <person name="Arendt D."/>
            <person name="Savage R."/>
            <person name="Osoegawa K."/>
            <person name="de Jong P."/>
            <person name="Grimwood J."/>
            <person name="Chapman J.A."/>
            <person name="Shapiro H."/>
            <person name="Aerts A."/>
            <person name="Otillar R.P."/>
            <person name="Terry A.Y."/>
            <person name="Boore J.L."/>
            <person name="Grigoriev I.V."/>
            <person name="Lindberg D.R."/>
            <person name="Seaver E.C."/>
            <person name="Weisblat D.A."/>
            <person name="Putnam N.H."/>
            <person name="Rokhsar D.S."/>
        </authorList>
    </citation>
    <scope>NUCLEOTIDE SEQUENCE</scope>
</reference>
<proteinExistence type="predicted"/>
<keyword evidence="4" id="KW-1185">Reference proteome</keyword>
<reference evidence="4" key="1">
    <citation type="submission" date="2012-12" db="EMBL/GenBank/DDBJ databases">
        <authorList>
            <person name="Hellsten U."/>
            <person name="Grimwood J."/>
            <person name="Chapman J.A."/>
            <person name="Shapiro H."/>
            <person name="Aerts A."/>
            <person name="Otillar R.P."/>
            <person name="Terry A.Y."/>
            <person name="Boore J.L."/>
            <person name="Simakov O."/>
            <person name="Marletaz F."/>
            <person name="Cho S.-J."/>
            <person name="Edsinger-Gonzales E."/>
            <person name="Havlak P."/>
            <person name="Kuo D.-H."/>
            <person name="Larsson T."/>
            <person name="Lv J."/>
            <person name="Arendt D."/>
            <person name="Savage R."/>
            <person name="Osoegawa K."/>
            <person name="de Jong P."/>
            <person name="Lindberg D.R."/>
            <person name="Seaver E.C."/>
            <person name="Weisblat D.A."/>
            <person name="Putnam N.H."/>
            <person name="Grigoriev I.V."/>
            <person name="Rokhsar D.S."/>
        </authorList>
    </citation>
    <scope>NUCLEOTIDE SEQUENCE</scope>
</reference>
<dbReference type="EMBL" id="KB095959">
    <property type="protein sequence ID" value="ESO09240.1"/>
    <property type="molecule type" value="Genomic_DNA"/>
</dbReference>
<dbReference type="InterPro" id="IPR052212">
    <property type="entry name" value="PH-like_domain"/>
</dbReference>
<dbReference type="InterPro" id="IPR011993">
    <property type="entry name" value="PH-like_dom_sf"/>
</dbReference>
<evidence type="ECO:0000313" key="3">
    <source>
        <dbReference type="EnsemblMetazoa" id="HelroP73847"/>
    </source>
</evidence>
<dbReference type="EMBL" id="AMQM01002919">
    <property type="status" value="NOT_ANNOTATED_CDS"/>
    <property type="molecule type" value="Genomic_DNA"/>
</dbReference>
<feature type="domain" description="PH" evidence="1">
    <location>
        <begin position="48"/>
        <end position="155"/>
    </location>
</feature>
<dbReference type="SMART" id="SM00233">
    <property type="entry name" value="PH"/>
    <property type="match status" value="1"/>
</dbReference>
<dbReference type="Pfam" id="PF00169">
    <property type="entry name" value="PH"/>
    <property type="match status" value="1"/>
</dbReference>
<dbReference type="Gene3D" id="2.30.29.30">
    <property type="entry name" value="Pleckstrin-homology domain (PH domain)/Phosphotyrosine-binding domain (PTB)"/>
    <property type="match status" value="1"/>
</dbReference>
<dbReference type="RefSeq" id="XP_009012333.1">
    <property type="nucleotide sequence ID" value="XM_009014085.1"/>
</dbReference>
<dbReference type="PANTHER" id="PTHR12156:SF5">
    <property type="entry name" value="FI18040P1"/>
    <property type="match status" value="1"/>
</dbReference>
<dbReference type="eggNOG" id="ENOG502RTBK">
    <property type="taxonomic scope" value="Eukaryota"/>
</dbReference>
<organism evidence="3 4">
    <name type="scientific">Helobdella robusta</name>
    <name type="common">Californian leech</name>
    <dbReference type="NCBI Taxonomy" id="6412"/>
    <lineage>
        <taxon>Eukaryota</taxon>
        <taxon>Metazoa</taxon>
        <taxon>Spiralia</taxon>
        <taxon>Lophotrochozoa</taxon>
        <taxon>Annelida</taxon>
        <taxon>Clitellata</taxon>
        <taxon>Hirudinea</taxon>
        <taxon>Rhynchobdellida</taxon>
        <taxon>Glossiphoniidae</taxon>
        <taxon>Helobdella</taxon>
    </lineage>
</organism>
<sequence>IHIKYVRVSQNRPLTRYLPTKDPTLDLVTFITSCGHNVDQCRHVMMTSSSCRGLLTKMTEGLGGRMRSWKKRWFVFDRSKKCLSYYVDSKESKPPRNIIYFQSIEDVFVDHLHQVNSPTPQLTFCLKTFDRMYYFVAASSDAMRIWIDVLFTGAEGHQNFL</sequence>
<dbReference type="HOGENOM" id="CLU_073426_2_0_1"/>
<evidence type="ECO:0000313" key="2">
    <source>
        <dbReference type="EMBL" id="ESO09240.1"/>
    </source>
</evidence>
<dbReference type="PROSITE" id="PS50003">
    <property type="entry name" value="PH_DOMAIN"/>
    <property type="match status" value="1"/>
</dbReference>
<evidence type="ECO:0000313" key="4">
    <source>
        <dbReference type="Proteomes" id="UP000015101"/>
    </source>
</evidence>
<dbReference type="InterPro" id="IPR001849">
    <property type="entry name" value="PH_domain"/>
</dbReference>
<dbReference type="KEGG" id="hro:HELRODRAFT_73847"/>
<dbReference type="OMA" id="LAYYAXS"/>
<accession>T1G1J3</accession>
<evidence type="ECO:0000259" key="1">
    <source>
        <dbReference type="PROSITE" id="PS50003"/>
    </source>
</evidence>
<dbReference type="EnsemblMetazoa" id="HelroT73847">
    <property type="protein sequence ID" value="HelroP73847"/>
    <property type="gene ID" value="HelroG73847"/>
</dbReference>
<dbReference type="GeneID" id="20214941"/>